<protein>
    <submittedName>
        <fullName evidence="2">Uncharacterized protein</fullName>
    </submittedName>
</protein>
<dbReference type="EMBL" id="KB707483">
    <property type="protein sequence ID" value="EMR62172.1"/>
    <property type="molecule type" value="Genomic_DNA"/>
</dbReference>
<evidence type="ECO:0000313" key="2">
    <source>
        <dbReference type="EMBL" id="EMR62172.1"/>
    </source>
</evidence>
<evidence type="ECO:0000313" key="3">
    <source>
        <dbReference type="Proteomes" id="UP000012174"/>
    </source>
</evidence>
<dbReference type="Proteomes" id="UP000012174">
    <property type="component" value="Unassembled WGS sequence"/>
</dbReference>
<organism evidence="2 3">
    <name type="scientific">Eutypa lata (strain UCR-EL1)</name>
    <name type="common">Grapevine dieback disease fungus</name>
    <name type="synonym">Eutypa armeniacae</name>
    <dbReference type="NCBI Taxonomy" id="1287681"/>
    <lineage>
        <taxon>Eukaryota</taxon>
        <taxon>Fungi</taxon>
        <taxon>Dikarya</taxon>
        <taxon>Ascomycota</taxon>
        <taxon>Pezizomycotina</taxon>
        <taxon>Sordariomycetes</taxon>
        <taxon>Xylariomycetidae</taxon>
        <taxon>Xylariales</taxon>
        <taxon>Diatrypaceae</taxon>
        <taxon>Eutypa</taxon>
    </lineage>
</organism>
<evidence type="ECO:0000256" key="1">
    <source>
        <dbReference type="PROSITE-ProRule" id="PRU00023"/>
    </source>
</evidence>
<dbReference type="InterPro" id="IPR036770">
    <property type="entry name" value="Ankyrin_rpt-contain_sf"/>
</dbReference>
<sequence>MDDIKASYDRNNLNRVEYPLHEIGQMEDPIEIRLAWAEEAIAAGNDPNELDIYGGLSRGLDRPLHCAVNGGGPPENLQLVRFLLDRGADPRLRDARNRLTPMWLAELWSKGDEKLPSNYYPEALKMMKAAAKKLDERGEIPGGLLGRAKWYLGLGPQLPEKKAPDMRKRPEADCVFCRKGRLHEWHLYCYVGTIKECREVPRDHIKGELLQPLEPTGYIPDFPYR</sequence>
<dbReference type="AlphaFoldDB" id="M7SDD8"/>
<dbReference type="KEGG" id="ela:UCREL1_10886"/>
<dbReference type="Pfam" id="PF00023">
    <property type="entry name" value="Ank"/>
    <property type="match status" value="1"/>
</dbReference>
<dbReference type="SUPFAM" id="SSF48403">
    <property type="entry name" value="Ankyrin repeat"/>
    <property type="match status" value="1"/>
</dbReference>
<gene>
    <name evidence="2" type="ORF">UCREL1_10886</name>
</gene>
<dbReference type="OMA" id="EIGQMED"/>
<feature type="repeat" description="ANK" evidence="1">
    <location>
        <begin position="63"/>
        <end position="95"/>
    </location>
</feature>
<keyword evidence="1" id="KW-0040">ANK repeat</keyword>
<proteinExistence type="predicted"/>
<dbReference type="InterPro" id="IPR002110">
    <property type="entry name" value="Ankyrin_rpt"/>
</dbReference>
<dbReference type="OrthoDB" id="426293at2759"/>
<dbReference type="PROSITE" id="PS50088">
    <property type="entry name" value="ANK_REPEAT"/>
    <property type="match status" value="1"/>
</dbReference>
<reference evidence="3" key="1">
    <citation type="journal article" date="2013" name="Genome Announc.">
        <title>Draft genome sequence of the grapevine dieback fungus Eutypa lata UCR-EL1.</title>
        <authorList>
            <person name="Blanco-Ulate B."/>
            <person name="Rolshausen P.E."/>
            <person name="Cantu D."/>
        </authorList>
    </citation>
    <scope>NUCLEOTIDE SEQUENCE [LARGE SCALE GENOMIC DNA]</scope>
    <source>
        <strain evidence="3">UCR-EL1</strain>
    </source>
</reference>
<dbReference type="HOGENOM" id="CLU_1229938_0_0_1"/>
<accession>M7SDD8</accession>
<dbReference type="Gene3D" id="1.25.40.20">
    <property type="entry name" value="Ankyrin repeat-containing domain"/>
    <property type="match status" value="1"/>
</dbReference>
<name>M7SDD8_EUTLA</name>
<keyword evidence="3" id="KW-1185">Reference proteome</keyword>